<feature type="binding site" evidence="10">
    <location>
        <position position="293"/>
    </location>
    <ligand>
        <name>Zn(2+)</name>
        <dbReference type="ChEBI" id="CHEBI:29105"/>
    </ligand>
</feature>
<dbReference type="PANTHER" id="PTHR32120">
    <property type="entry name" value="SMALL RIBOSOMAL SUBUNIT BIOGENESIS GTPASE RSGA"/>
    <property type="match status" value="1"/>
</dbReference>
<evidence type="ECO:0000256" key="7">
    <source>
        <dbReference type="ARBA" id="ARBA00022833"/>
    </source>
</evidence>
<dbReference type="EC" id="3.6.1.-" evidence="10"/>
<evidence type="ECO:0000313" key="14">
    <source>
        <dbReference type="EMBL" id="MET4758342.1"/>
    </source>
</evidence>
<keyword evidence="2 10" id="KW-0690">Ribosome biogenesis</keyword>
<gene>
    <name evidence="10" type="primary">rsgA</name>
    <name evidence="14" type="ORF">V5J35_003534</name>
</gene>
<proteinExistence type="inferred from homology"/>
<comment type="subunit">
    <text evidence="10">Monomer. Associates with 30S ribosomal subunit, binds 16S rRNA.</text>
</comment>
<dbReference type="Gene3D" id="3.40.50.300">
    <property type="entry name" value="P-loop containing nucleotide triphosphate hydrolases"/>
    <property type="match status" value="1"/>
</dbReference>
<dbReference type="HAMAP" id="MF_01820">
    <property type="entry name" value="GTPase_RsgA"/>
    <property type="match status" value="1"/>
</dbReference>
<feature type="binding site" evidence="10">
    <location>
        <begin position="207"/>
        <end position="215"/>
    </location>
    <ligand>
        <name>GTP</name>
        <dbReference type="ChEBI" id="CHEBI:37565"/>
    </ligand>
</feature>
<evidence type="ECO:0000256" key="11">
    <source>
        <dbReference type="SAM" id="MobiDB-lite"/>
    </source>
</evidence>
<feature type="binding site" evidence="10">
    <location>
        <position position="301"/>
    </location>
    <ligand>
        <name>Zn(2+)</name>
        <dbReference type="ChEBI" id="CHEBI:29105"/>
    </ligand>
</feature>
<evidence type="ECO:0000256" key="4">
    <source>
        <dbReference type="ARBA" id="ARBA00022730"/>
    </source>
</evidence>
<dbReference type="Pfam" id="PF03193">
    <property type="entry name" value="RsgA_GTPase"/>
    <property type="match status" value="1"/>
</dbReference>
<evidence type="ECO:0000259" key="12">
    <source>
        <dbReference type="PROSITE" id="PS50936"/>
    </source>
</evidence>
<evidence type="ECO:0000256" key="2">
    <source>
        <dbReference type="ARBA" id="ARBA00022517"/>
    </source>
</evidence>
<name>A0ABV2SKR3_9GAMM</name>
<evidence type="ECO:0000256" key="3">
    <source>
        <dbReference type="ARBA" id="ARBA00022723"/>
    </source>
</evidence>
<feature type="domain" description="EngC GTPase" evidence="12">
    <location>
        <begin position="116"/>
        <end position="263"/>
    </location>
</feature>
<dbReference type="GO" id="GO:0042131">
    <property type="term" value="F:thiamine phosphate phosphatase activity"/>
    <property type="evidence" value="ECO:0007669"/>
    <property type="project" value="UniProtKB-EC"/>
</dbReference>
<keyword evidence="6 10" id="KW-0378">Hydrolase</keyword>
<evidence type="ECO:0000256" key="9">
    <source>
        <dbReference type="ARBA" id="ARBA00023134"/>
    </source>
</evidence>
<keyword evidence="3 10" id="KW-0479">Metal-binding</keyword>
<dbReference type="PROSITE" id="PS50936">
    <property type="entry name" value="ENGC_GTPASE"/>
    <property type="match status" value="1"/>
</dbReference>
<comment type="caution">
    <text evidence="14">The sequence shown here is derived from an EMBL/GenBank/DDBJ whole genome shotgun (WGS) entry which is preliminary data.</text>
</comment>
<feature type="binding site" evidence="10">
    <location>
        <begin position="155"/>
        <end position="158"/>
    </location>
    <ligand>
        <name>GTP</name>
        <dbReference type="ChEBI" id="CHEBI:37565"/>
    </ligand>
</feature>
<reference evidence="14 15" key="1">
    <citation type="submission" date="2024-06" db="EMBL/GenBank/DDBJ databases">
        <title>Genomic Encyclopedia of Type Strains, Phase V (KMG-V): Genome sequencing to study the core and pangenomes of soil and plant-associated prokaryotes.</title>
        <authorList>
            <person name="Whitman W."/>
        </authorList>
    </citation>
    <scope>NUCLEOTIDE SEQUENCE [LARGE SCALE GENOMIC DNA]</scope>
    <source>
        <strain evidence="14 15">NE40</strain>
    </source>
</reference>
<accession>A0ABV2SKR3</accession>
<dbReference type="InterPro" id="IPR010914">
    <property type="entry name" value="RsgA_GTPase_dom"/>
</dbReference>
<keyword evidence="5 10" id="KW-0547">Nucleotide-binding</keyword>
<evidence type="ECO:0000256" key="8">
    <source>
        <dbReference type="ARBA" id="ARBA00022884"/>
    </source>
</evidence>
<feature type="region of interest" description="Disordered" evidence="11">
    <location>
        <begin position="232"/>
        <end position="253"/>
    </location>
</feature>
<protein>
    <recommendedName>
        <fullName evidence="10">Small ribosomal subunit biogenesis GTPase RsgA</fullName>
        <ecNumber evidence="10">3.6.1.-</ecNumber>
    </recommendedName>
</protein>
<dbReference type="PANTHER" id="PTHR32120:SF10">
    <property type="entry name" value="SMALL RIBOSOMAL SUBUNIT BIOGENESIS GTPASE RSGA"/>
    <property type="match status" value="1"/>
</dbReference>
<comment type="cofactor">
    <cofactor evidence="10">
        <name>Zn(2+)</name>
        <dbReference type="ChEBI" id="CHEBI:29105"/>
    </cofactor>
    <text evidence="10">Binds 1 zinc ion per subunit.</text>
</comment>
<comment type="subcellular location">
    <subcellularLocation>
        <location evidence="10">Cytoplasm</location>
    </subcellularLocation>
</comment>
<organism evidence="14 15">
    <name type="scientific">Endozoicomonas lisbonensis</name>
    <dbReference type="NCBI Taxonomy" id="3120522"/>
    <lineage>
        <taxon>Bacteria</taxon>
        <taxon>Pseudomonadati</taxon>
        <taxon>Pseudomonadota</taxon>
        <taxon>Gammaproteobacteria</taxon>
        <taxon>Oceanospirillales</taxon>
        <taxon>Endozoicomonadaceae</taxon>
        <taxon>Endozoicomonas</taxon>
    </lineage>
</organism>
<dbReference type="CDD" id="cd01854">
    <property type="entry name" value="YjeQ_EngC"/>
    <property type="match status" value="1"/>
</dbReference>
<comment type="function">
    <text evidence="10">One of several proteins that assist in the late maturation steps of the functional core of the 30S ribosomal subunit. Helps release RbfA from mature subunits. May play a role in the assembly of ribosomal proteins into the subunit. Circularly permuted GTPase that catalyzes slow GTP hydrolysis, GTPase activity is stimulated by the 30S ribosomal subunit.</text>
</comment>
<dbReference type="SUPFAM" id="SSF52540">
    <property type="entry name" value="P-loop containing nucleoside triphosphate hydrolases"/>
    <property type="match status" value="1"/>
</dbReference>
<evidence type="ECO:0000256" key="1">
    <source>
        <dbReference type="ARBA" id="ARBA00022490"/>
    </source>
</evidence>
<feature type="domain" description="CP-type G" evidence="13">
    <location>
        <begin position="109"/>
        <end position="265"/>
    </location>
</feature>
<dbReference type="InterPro" id="IPR004881">
    <property type="entry name" value="Ribosome_biogen_GTPase_RsgA"/>
</dbReference>
<keyword evidence="8 10" id="KW-0694">RNA-binding</keyword>
<feature type="binding site" evidence="10">
    <location>
        <position position="288"/>
    </location>
    <ligand>
        <name>Zn(2+)</name>
        <dbReference type="ChEBI" id="CHEBI:29105"/>
    </ligand>
</feature>
<feature type="region of interest" description="Disordered" evidence="11">
    <location>
        <begin position="334"/>
        <end position="361"/>
    </location>
</feature>
<dbReference type="PROSITE" id="PS51721">
    <property type="entry name" value="G_CP"/>
    <property type="match status" value="1"/>
</dbReference>
<feature type="binding site" evidence="10">
    <location>
        <position position="295"/>
    </location>
    <ligand>
        <name>Zn(2+)</name>
        <dbReference type="ChEBI" id="CHEBI:29105"/>
    </ligand>
</feature>
<keyword evidence="4 10" id="KW-0699">rRNA-binding</keyword>
<dbReference type="NCBIfam" id="TIGR00157">
    <property type="entry name" value="ribosome small subunit-dependent GTPase A"/>
    <property type="match status" value="1"/>
</dbReference>
<keyword evidence="7 10" id="KW-0862">Zinc</keyword>
<evidence type="ECO:0000259" key="13">
    <source>
        <dbReference type="PROSITE" id="PS51721"/>
    </source>
</evidence>
<keyword evidence="9 10" id="KW-0342">GTP-binding</keyword>
<dbReference type="Gene3D" id="1.10.40.50">
    <property type="entry name" value="Probable gtpase engc, domain 3"/>
    <property type="match status" value="1"/>
</dbReference>
<dbReference type="InterPro" id="IPR027417">
    <property type="entry name" value="P-loop_NTPase"/>
</dbReference>
<dbReference type="InterPro" id="IPR030378">
    <property type="entry name" value="G_CP_dom"/>
</dbReference>
<dbReference type="EMBL" id="JBEWTB010000002">
    <property type="protein sequence ID" value="MET4758342.1"/>
    <property type="molecule type" value="Genomic_DNA"/>
</dbReference>
<comment type="similarity">
    <text evidence="10">Belongs to the TRAFAC class YlqF/YawG GTPase family. RsgA subfamily.</text>
</comment>
<evidence type="ECO:0000256" key="6">
    <source>
        <dbReference type="ARBA" id="ARBA00022801"/>
    </source>
</evidence>
<sequence length="361" mass="39742">MAITLFNSNENSNTNENPSLSLHELGWKPFFQQQLTLDEWEDAVPARVIGLHRSIIVVQTEDKRLTLPVLPDMTGITVGDWLLVNHDDHFCRLLERQSLFARKAAGSKVNSQSIAANVDTVFIVSSLNSDFNLNRLERFLALANEAGAEPVVVLTKADLCADPQDYIRQVQAIDSMLMVEAVNALDASSVNALASWCTTGKTVAFLGSSGVGKSTLVNTLLNKAEQVTGTIREDDSKGRHTTTARSLHPMPSGSLLLDTPGMRELQLADCEQGVEETFADISRLARSCQFSDCQHSGEPGCAIASALELGQLDTRRLNNYRKLMREQALNSATLAQKRARDKSLSRLYRSVQGESRRRKKG</sequence>
<evidence type="ECO:0000256" key="5">
    <source>
        <dbReference type="ARBA" id="ARBA00022741"/>
    </source>
</evidence>
<evidence type="ECO:0000256" key="10">
    <source>
        <dbReference type="HAMAP-Rule" id="MF_01820"/>
    </source>
</evidence>
<evidence type="ECO:0000313" key="15">
    <source>
        <dbReference type="Proteomes" id="UP001549366"/>
    </source>
</evidence>
<dbReference type="Proteomes" id="UP001549366">
    <property type="component" value="Unassembled WGS sequence"/>
</dbReference>
<keyword evidence="15" id="KW-1185">Reference proteome</keyword>
<keyword evidence="1 10" id="KW-0963">Cytoplasm</keyword>